<dbReference type="Proteomes" id="UP001337305">
    <property type="component" value="Unassembled WGS sequence"/>
</dbReference>
<name>A0ABU7XZ69_9FLAO</name>
<keyword evidence="1" id="KW-0812">Transmembrane</keyword>
<evidence type="ECO:0008006" key="4">
    <source>
        <dbReference type="Google" id="ProtNLM"/>
    </source>
</evidence>
<dbReference type="PANTHER" id="PTHR36974">
    <property type="entry name" value="MEMBRANE PROTEIN-RELATED"/>
    <property type="match status" value="1"/>
</dbReference>
<feature type="transmembrane region" description="Helical" evidence="1">
    <location>
        <begin position="90"/>
        <end position="107"/>
    </location>
</feature>
<feature type="transmembrane region" description="Helical" evidence="1">
    <location>
        <begin position="127"/>
        <end position="145"/>
    </location>
</feature>
<sequence length="151" mass="17252">MKPLIILIIVSTISLFTIKIINGEYDFVLSARIAMSAMLLFTALGHFLFPSGLILMVPELIPFKKEMVYFTAIIEILGAVGLHITQLKVLTSWLLILFFILILPANIKAAINHLDYQKATYNGNGLMYLWFRIPLQILFIVWVYISSIQYK</sequence>
<keyword evidence="1" id="KW-1133">Transmembrane helix</keyword>
<evidence type="ECO:0000313" key="2">
    <source>
        <dbReference type="EMBL" id="MEF3835080.1"/>
    </source>
</evidence>
<evidence type="ECO:0000313" key="3">
    <source>
        <dbReference type="Proteomes" id="UP001337305"/>
    </source>
</evidence>
<protein>
    <recommendedName>
        <fullName evidence="4">DoxX family membrane protein</fullName>
    </recommendedName>
</protein>
<proteinExistence type="predicted"/>
<feature type="transmembrane region" description="Helical" evidence="1">
    <location>
        <begin position="33"/>
        <end position="55"/>
    </location>
</feature>
<keyword evidence="1" id="KW-0472">Membrane</keyword>
<reference evidence="2 3" key="1">
    <citation type="submission" date="2022-09" db="EMBL/GenBank/DDBJ databases">
        <title>Genome sequencing of Flavivirga sp. MEBiC05379.</title>
        <authorList>
            <person name="Oh H.-M."/>
            <person name="Kwon K.K."/>
            <person name="Park M.J."/>
            <person name="Yang S.-H."/>
        </authorList>
    </citation>
    <scope>NUCLEOTIDE SEQUENCE [LARGE SCALE GENOMIC DNA]</scope>
    <source>
        <strain evidence="2 3">MEBiC05379</strain>
    </source>
</reference>
<feature type="transmembrane region" description="Helical" evidence="1">
    <location>
        <begin position="67"/>
        <end position="84"/>
    </location>
</feature>
<dbReference type="PANTHER" id="PTHR36974:SF1">
    <property type="entry name" value="DOXX FAMILY MEMBRANE PROTEIN"/>
    <property type="match status" value="1"/>
</dbReference>
<accession>A0ABU7XZ69</accession>
<comment type="caution">
    <text evidence="2">The sequence shown here is derived from an EMBL/GenBank/DDBJ whole genome shotgun (WGS) entry which is preliminary data.</text>
</comment>
<evidence type="ECO:0000256" key="1">
    <source>
        <dbReference type="SAM" id="Phobius"/>
    </source>
</evidence>
<keyword evidence="3" id="KW-1185">Reference proteome</keyword>
<gene>
    <name evidence="2" type="ORF">N1F79_18250</name>
</gene>
<dbReference type="EMBL" id="JAODOP010000004">
    <property type="protein sequence ID" value="MEF3835080.1"/>
    <property type="molecule type" value="Genomic_DNA"/>
</dbReference>
<organism evidence="2 3">
    <name type="scientific">Flavivirga spongiicola</name>
    <dbReference type="NCBI Taxonomy" id="421621"/>
    <lineage>
        <taxon>Bacteria</taxon>
        <taxon>Pseudomonadati</taxon>
        <taxon>Bacteroidota</taxon>
        <taxon>Flavobacteriia</taxon>
        <taxon>Flavobacteriales</taxon>
        <taxon>Flavobacteriaceae</taxon>
        <taxon>Flavivirga</taxon>
    </lineage>
</organism>